<dbReference type="NCBIfam" id="TIGR00231">
    <property type="entry name" value="small_GTP"/>
    <property type="match status" value="1"/>
</dbReference>
<dbReference type="Gramene" id="TraesARI7B03G04337960.1">
    <property type="protein sequence ID" value="TraesARI7B03G04337960.1"/>
    <property type="gene ID" value="TraesARI7B03G04337960"/>
</dbReference>
<evidence type="ECO:0000313" key="8">
    <source>
        <dbReference type="EnsemblPlants" id="TraesCS5B02G545300.2"/>
    </source>
</evidence>
<dbReference type="GO" id="GO:0005525">
    <property type="term" value="F:GTP binding"/>
    <property type="evidence" value="ECO:0007669"/>
    <property type="project" value="UniProtKB-KW"/>
</dbReference>
<keyword evidence="5" id="KW-0648">Protein biosynthesis</keyword>
<dbReference type="PANTHER" id="PTHR43721">
    <property type="entry name" value="ELONGATION FACTOR TU-RELATED"/>
    <property type="match status" value="1"/>
</dbReference>
<keyword evidence="4" id="KW-0251">Elongation factor</keyword>
<evidence type="ECO:0000256" key="6">
    <source>
        <dbReference type="ARBA" id="ARBA00023134"/>
    </source>
</evidence>
<dbReference type="PANTHER" id="PTHR43721:SF22">
    <property type="entry name" value="ELONGATION FACTOR TU, MITOCHONDRIAL"/>
    <property type="match status" value="1"/>
</dbReference>
<dbReference type="Gramene" id="TraesCS5B02G545300.2">
    <property type="protein sequence ID" value="TraesCS5B02G545300.2"/>
    <property type="gene ID" value="TraesCS5B02G545300"/>
</dbReference>
<dbReference type="Gramene" id="TraesJAG5B03G03014840.1">
    <property type="protein sequence ID" value="TraesJAG5B03G03014840.1"/>
    <property type="gene ID" value="TraesJAG5B03G03014840"/>
</dbReference>
<dbReference type="InterPro" id="IPR000795">
    <property type="entry name" value="T_Tr_GTP-bd_dom"/>
</dbReference>
<dbReference type="Gramene" id="TraesMAC5B03G03015250.1">
    <property type="protein sequence ID" value="TraesMAC5B03G03015250.1"/>
    <property type="gene ID" value="TraesMAC5B03G03015250"/>
</dbReference>
<dbReference type="NCBIfam" id="TIGR00485">
    <property type="entry name" value="EF-Tu"/>
    <property type="match status" value="1"/>
</dbReference>
<dbReference type="Gramene" id="TraesLDM5B03G03020470.1">
    <property type="protein sequence ID" value="TraesLDM5B03G03020470.1"/>
    <property type="gene ID" value="TraesLDM5B03G03020470"/>
</dbReference>
<dbReference type="Gramene" id="TraesCS5B03G1323900.1">
    <property type="protein sequence ID" value="TraesCS5B03G1323900.1.CDS"/>
    <property type="gene ID" value="TraesCS5B03G1323900"/>
</dbReference>
<dbReference type="InterPro" id="IPR009001">
    <property type="entry name" value="Transl_elong_EF1A/Init_IF2_C"/>
</dbReference>
<dbReference type="OMA" id="EDIFYIQ"/>
<dbReference type="InterPro" id="IPR004160">
    <property type="entry name" value="Transl_elong_EFTu/EF1A_C"/>
</dbReference>
<keyword evidence="3" id="KW-0547">Nucleotide-binding</keyword>
<dbReference type="PROSITE" id="PS51722">
    <property type="entry name" value="G_TR_2"/>
    <property type="match status" value="1"/>
</dbReference>
<dbReference type="GO" id="GO:0003924">
    <property type="term" value="F:GTPase activity"/>
    <property type="evidence" value="ECO:0007669"/>
    <property type="project" value="InterPro"/>
</dbReference>
<dbReference type="OrthoDB" id="2067at2759"/>
<dbReference type="Pfam" id="PF00009">
    <property type="entry name" value="GTP_EFTU"/>
    <property type="match status" value="1"/>
</dbReference>
<evidence type="ECO:0000256" key="3">
    <source>
        <dbReference type="ARBA" id="ARBA00022741"/>
    </source>
</evidence>
<evidence type="ECO:0000313" key="9">
    <source>
        <dbReference type="Proteomes" id="UP000019116"/>
    </source>
</evidence>
<evidence type="ECO:0000256" key="4">
    <source>
        <dbReference type="ARBA" id="ARBA00022768"/>
    </source>
</evidence>
<dbReference type="CDD" id="cd03707">
    <property type="entry name" value="EFTU_III"/>
    <property type="match status" value="1"/>
</dbReference>
<dbReference type="SUPFAM" id="SSF50447">
    <property type="entry name" value="Translation proteins"/>
    <property type="match status" value="1"/>
</dbReference>
<dbReference type="InterPro" id="IPR004541">
    <property type="entry name" value="Transl_elong_EFTu/EF1A_bac/org"/>
</dbReference>
<accession>A0A3B6LYA1</accession>
<dbReference type="FunFam" id="2.40.30.10:FF:000001">
    <property type="entry name" value="Elongation factor Tu"/>
    <property type="match status" value="1"/>
</dbReference>
<sequence>MATFTSRTKPHVNVGTIGHVDHGKTTLTAAITKVLAEAGAFSKAVPCNQIDNAPGERSRGITLSTAHVEYETAKRHYAHADCPGHVDFTKNVITGAAQMDGAILVVSALDGVMPQTREHIILARQIGVSSIVCFVNKLDVVRDEDLTDLVEMELREVLSLYMFPGDEIPIIHGSALAALEGRDEEIGKNAILKLIDAVDSYIPDPVRVLDKSFLMPVEGIVSIQDHGTVVTGRIERGVIKTGEDVEVIGLTESGPMKTTVTGVEMFKKMMDHGEAGDYVCLLLHGLMCGDVERGQVVCKPGTVKTYKKFEAQIYVLTKNEGGRHTAFFSNYIPQFYFRTTGICGKIELPLHVNMVMPGDSITATFELMLPAPLEPGLRFTLREGGRTVGAGMVTRVMS</sequence>
<dbReference type="FunFam" id="3.40.50.300:FF:000003">
    <property type="entry name" value="Elongation factor Tu"/>
    <property type="match status" value="1"/>
</dbReference>
<reference evidence="8" key="1">
    <citation type="submission" date="2018-08" db="EMBL/GenBank/DDBJ databases">
        <authorList>
            <person name="Rossello M."/>
        </authorList>
    </citation>
    <scope>NUCLEOTIDE SEQUENCE [LARGE SCALE GENOMIC DNA]</scope>
    <source>
        <strain evidence="8">cv. Chinese Spring</strain>
    </source>
</reference>
<dbReference type="STRING" id="4565.A0A3B6LYA1"/>
<evidence type="ECO:0000259" key="7">
    <source>
        <dbReference type="PROSITE" id="PS51722"/>
    </source>
</evidence>
<reference evidence="8" key="2">
    <citation type="submission" date="2018-10" db="UniProtKB">
        <authorList>
            <consortium name="EnsemblPlants"/>
        </authorList>
    </citation>
    <scope>IDENTIFICATION</scope>
</reference>
<dbReference type="CDD" id="cd01884">
    <property type="entry name" value="EF_Tu"/>
    <property type="match status" value="1"/>
</dbReference>
<dbReference type="Pfam" id="PF03144">
    <property type="entry name" value="GTP_EFTU_D2"/>
    <property type="match status" value="1"/>
</dbReference>
<dbReference type="InterPro" id="IPR005225">
    <property type="entry name" value="Small_GTP-bd"/>
</dbReference>
<dbReference type="SUPFAM" id="SSF50465">
    <property type="entry name" value="EF-Tu/eEF-1alpha/eIF2-gamma C-terminal domain"/>
    <property type="match status" value="1"/>
</dbReference>
<protein>
    <recommendedName>
        <fullName evidence="7">Tr-type G domain-containing protein</fullName>
    </recommendedName>
</protein>
<dbReference type="AlphaFoldDB" id="A0A3B6LYA1"/>
<proteinExistence type="inferred from homology"/>
<keyword evidence="6" id="KW-0342">GTP-binding</keyword>
<dbReference type="SUPFAM" id="SSF52540">
    <property type="entry name" value="P-loop containing nucleoside triphosphate hydrolases"/>
    <property type="match status" value="1"/>
</dbReference>
<dbReference type="GeneID" id="123117800"/>
<keyword evidence="9" id="KW-1185">Reference proteome</keyword>
<dbReference type="SMR" id="A0A3B6LYA1"/>
<gene>
    <name evidence="8" type="primary">LOC123117800</name>
</gene>
<dbReference type="Pfam" id="PF03143">
    <property type="entry name" value="GTP_EFTU_D3"/>
    <property type="match status" value="1"/>
</dbReference>
<organism evidence="8">
    <name type="scientific">Triticum aestivum</name>
    <name type="common">Wheat</name>
    <dbReference type="NCBI Taxonomy" id="4565"/>
    <lineage>
        <taxon>Eukaryota</taxon>
        <taxon>Viridiplantae</taxon>
        <taxon>Streptophyta</taxon>
        <taxon>Embryophyta</taxon>
        <taxon>Tracheophyta</taxon>
        <taxon>Spermatophyta</taxon>
        <taxon>Magnoliopsida</taxon>
        <taxon>Liliopsida</taxon>
        <taxon>Poales</taxon>
        <taxon>Poaceae</taxon>
        <taxon>BOP clade</taxon>
        <taxon>Pooideae</taxon>
        <taxon>Triticodae</taxon>
        <taxon>Triticeae</taxon>
        <taxon>Triticinae</taxon>
        <taxon>Triticum</taxon>
    </lineage>
</organism>
<dbReference type="NCBIfam" id="NF000766">
    <property type="entry name" value="PRK00049.1"/>
    <property type="match status" value="1"/>
</dbReference>
<dbReference type="InterPro" id="IPR009000">
    <property type="entry name" value="Transl_B-barrel_sf"/>
</dbReference>
<dbReference type="Gene3D" id="3.40.50.300">
    <property type="entry name" value="P-loop containing nucleotide triphosphate hydrolases"/>
    <property type="match status" value="1"/>
</dbReference>
<dbReference type="Proteomes" id="UP000019116">
    <property type="component" value="Chromosome 5B"/>
</dbReference>
<dbReference type="KEGG" id="taes:123117800"/>
<dbReference type="InterPro" id="IPR041709">
    <property type="entry name" value="EF-Tu_GTP-bd"/>
</dbReference>
<comment type="similarity">
    <text evidence="2">Belongs to the TRAFAC class translation factor GTPase superfamily. Classic translation factor GTPase family. EF-Tu/EF-1A subfamily.</text>
</comment>
<name>A0A3B6LYA1_WHEAT</name>
<evidence type="ECO:0000256" key="1">
    <source>
        <dbReference type="ARBA" id="ARBA00003982"/>
    </source>
</evidence>
<feature type="domain" description="Tr-type G" evidence="7">
    <location>
        <begin position="9"/>
        <end position="206"/>
    </location>
</feature>
<evidence type="ECO:0000256" key="2">
    <source>
        <dbReference type="ARBA" id="ARBA00007249"/>
    </source>
</evidence>
<dbReference type="RefSeq" id="XP_044394409.1">
    <property type="nucleotide sequence ID" value="XM_044538474.1"/>
</dbReference>
<dbReference type="NCBIfam" id="NF009372">
    <property type="entry name" value="PRK12735.1"/>
    <property type="match status" value="1"/>
</dbReference>
<dbReference type="Gene3D" id="2.40.30.10">
    <property type="entry name" value="Translation factors"/>
    <property type="match status" value="2"/>
</dbReference>
<evidence type="ECO:0000256" key="5">
    <source>
        <dbReference type="ARBA" id="ARBA00022917"/>
    </source>
</evidence>
<dbReference type="NCBIfam" id="NF009373">
    <property type="entry name" value="PRK12736.1"/>
    <property type="match status" value="1"/>
</dbReference>
<dbReference type="InterPro" id="IPR004161">
    <property type="entry name" value="EFTu-like_2"/>
</dbReference>
<dbReference type="EnsemblPlants" id="TraesCS5B02G545300.2">
    <property type="protein sequence ID" value="TraesCS5B02G545300.2"/>
    <property type="gene ID" value="TraesCS5B02G545300"/>
</dbReference>
<dbReference type="InterPro" id="IPR050055">
    <property type="entry name" value="EF-Tu_GTPase"/>
</dbReference>
<dbReference type="GO" id="GO:0003746">
    <property type="term" value="F:translation elongation factor activity"/>
    <property type="evidence" value="ECO:0000318"/>
    <property type="project" value="GO_Central"/>
</dbReference>
<dbReference type="PRINTS" id="PR00315">
    <property type="entry name" value="ELONGATNFCT"/>
</dbReference>
<dbReference type="Gramene" id="TraesSTA5B03G03008740.1">
    <property type="protein sequence ID" value="TraesSTA5B03G03008740.1"/>
    <property type="gene ID" value="TraesSTA5B03G03008740"/>
</dbReference>
<comment type="function">
    <text evidence="1">This protein promotes the GTP-dependent binding of aminoacyl-tRNA to the A-site of ribosomes during protein biosynthesis.</text>
</comment>
<dbReference type="InterPro" id="IPR027417">
    <property type="entry name" value="P-loop_NTPase"/>
</dbReference>
<dbReference type="Gramene" id="TraesSYM7B03G04001460.1">
    <property type="protein sequence ID" value="TraesSYM7B03G04001460.1"/>
    <property type="gene ID" value="TraesSYM7B03G04001460"/>
</dbReference>
<dbReference type="GO" id="GO:0005739">
    <property type="term" value="C:mitochondrion"/>
    <property type="evidence" value="ECO:0000318"/>
    <property type="project" value="GO_Central"/>
</dbReference>
<dbReference type="GO" id="GO:0070125">
    <property type="term" value="P:mitochondrial translational elongation"/>
    <property type="evidence" value="ECO:0000318"/>
    <property type="project" value="GO_Central"/>
</dbReference>